<dbReference type="SUPFAM" id="SSF48452">
    <property type="entry name" value="TPR-like"/>
    <property type="match status" value="1"/>
</dbReference>
<dbReference type="InterPro" id="IPR002885">
    <property type="entry name" value="PPR_rpt"/>
</dbReference>
<dbReference type="FunFam" id="1.25.40.10:FF:000285">
    <property type="entry name" value="Pentatricopeptide repeat-containing protein, chloroplastic"/>
    <property type="match status" value="1"/>
</dbReference>
<evidence type="ECO:0000256" key="1">
    <source>
        <dbReference type="ARBA" id="ARBA00022737"/>
    </source>
</evidence>
<dbReference type="FunFam" id="1.25.40.10:FF:000158">
    <property type="entry name" value="pentatricopeptide repeat-containing protein At2g33680"/>
    <property type="match status" value="1"/>
</dbReference>
<organism evidence="3 4">
    <name type="scientific">Ceratopteris richardii</name>
    <name type="common">Triangle waterfern</name>
    <dbReference type="NCBI Taxonomy" id="49495"/>
    <lineage>
        <taxon>Eukaryota</taxon>
        <taxon>Viridiplantae</taxon>
        <taxon>Streptophyta</taxon>
        <taxon>Embryophyta</taxon>
        <taxon>Tracheophyta</taxon>
        <taxon>Polypodiopsida</taxon>
        <taxon>Polypodiidae</taxon>
        <taxon>Polypodiales</taxon>
        <taxon>Pteridineae</taxon>
        <taxon>Pteridaceae</taxon>
        <taxon>Parkerioideae</taxon>
        <taxon>Ceratopteris</taxon>
    </lineage>
</organism>
<dbReference type="OMA" id="CAYVENG"/>
<dbReference type="GO" id="GO:0048731">
    <property type="term" value="P:system development"/>
    <property type="evidence" value="ECO:0007669"/>
    <property type="project" value="UniProtKB-ARBA"/>
</dbReference>
<dbReference type="EMBL" id="CM035411">
    <property type="protein sequence ID" value="KAH7435134.1"/>
    <property type="molecule type" value="Genomic_DNA"/>
</dbReference>
<protein>
    <recommendedName>
        <fullName evidence="5">Pentatricopeptide repeat-containing protein</fullName>
    </recommendedName>
</protein>
<evidence type="ECO:0000256" key="2">
    <source>
        <dbReference type="PROSITE-ProRule" id="PRU00708"/>
    </source>
</evidence>
<sequence>MHGNGAPIRPVCLDSLEPLCQRGHVGKAVDLLFQLNGPASTKVYLCLLQACNRNKGDLWQASRIFAHMVHYGASRNTFLGDYLAMTLAKCGAVDYACQVASSLPRRSILTWAAIISAFVECGRSEEAIQLHHHMLEDRVEPNSYVYVGLLKACGKILDLDSGKKLHAEARSRGLATHVFVSSTLVSMYGKCGAITEAEDVFLSVTCRDPVCWNAMLTAYIETNRAEQALQLFRQMKEEAVTVDHSTLILALQALADMEGTILLSEGANRIQLKRVGQALHAEARKKGLASDIIVGSALLSMYGNYGCIEDADNVFASLFHRDVVSWNAMISAYLDLGSDITALQFYVQMCKDGLSPDQTTFMMTFRACRNITDDPSLAQKHSNRMTAFELGRALHDDAHKLGYTSDTQVANTLVSMYGKCGAIFEAESVFNELPCQGVVSWTVLLCAYVENGHPEKALDLYKEMQLECVLMDDIAILYAFQTCGILGVVEMCRRLHTEITSANFDNDLAIVATMLNSYKSCALMSDACACFHEVVRPTTVFWNACMDGHALEGSHMACLAMFQNMKATCIKPDEFTFIFALSACRHTGLVDASLNYLESLSQDYDLIPNAKHYGVVVDLLGRVGDFKKLYNLIKQTPYQTDAAIWLSLLGASGTHDDFEIAMRAFERVMEVAPGHCGAYIMLSKACQKLMLPDSMTKMEYHVQIQGAKLLGGH</sequence>
<dbReference type="NCBIfam" id="TIGR00756">
    <property type="entry name" value="PPR"/>
    <property type="match status" value="5"/>
</dbReference>
<reference evidence="3" key="1">
    <citation type="submission" date="2021-08" db="EMBL/GenBank/DDBJ databases">
        <title>WGS assembly of Ceratopteris richardii.</title>
        <authorList>
            <person name="Marchant D.B."/>
            <person name="Chen G."/>
            <person name="Jenkins J."/>
            <person name="Shu S."/>
            <person name="Leebens-Mack J."/>
            <person name="Grimwood J."/>
            <person name="Schmutz J."/>
            <person name="Soltis P."/>
            <person name="Soltis D."/>
            <person name="Chen Z.-H."/>
        </authorList>
    </citation>
    <scope>NUCLEOTIDE SEQUENCE</scope>
    <source>
        <strain evidence="3">Whitten #5841</strain>
        <tissue evidence="3">Leaf</tissue>
    </source>
</reference>
<comment type="caution">
    <text evidence="3">The sequence shown here is derived from an EMBL/GenBank/DDBJ whole genome shotgun (WGS) entry which is preliminary data.</text>
</comment>
<feature type="repeat" description="PPR" evidence="2">
    <location>
        <begin position="107"/>
        <end position="141"/>
    </location>
</feature>
<name>A0A8T2UP32_CERRI</name>
<dbReference type="FunFam" id="1.25.40.10:FF:000343">
    <property type="entry name" value="Pentatricopeptide repeat-containing protein At3g58590"/>
    <property type="match status" value="1"/>
</dbReference>
<evidence type="ECO:0008006" key="5">
    <source>
        <dbReference type="Google" id="ProtNLM"/>
    </source>
</evidence>
<dbReference type="InterPro" id="IPR046960">
    <property type="entry name" value="PPR_At4g14850-like_plant"/>
</dbReference>
<feature type="repeat" description="PPR" evidence="2">
    <location>
        <begin position="437"/>
        <end position="471"/>
    </location>
</feature>
<keyword evidence="1" id="KW-0677">Repeat</keyword>
<keyword evidence="4" id="KW-1185">Reference proteome</keyword>
<evidence type="ECO:0000313" key="3">
    <source>
        <dbReference type="EMBL" id="KAH7435134.1"/>
    </source>
</evidence>
<dbReference type="PROSITE" id="PS51375">
    <property type="entry name" value="PPR"/>
    <property type="match status" value="4"/>
</dbReference>
<proteinExistence type="predicted"/>
<evidence type="ECO:0000313" key="4">
    <source>
        <dbReference type="Proteomes" id="UP000825935"/>
    </source>
</evidence>
<dbReference type="Gene3D" id="1.25.40.10">
    <property type="entry name" value="Tetratricopeptide repeat domain"/>
    <property type="match status" value="5"/>
</dbReference>
<dbReference type="GO" id="GO:0009451">
    <property type="term" value="P:RNA modification"/>
    <property type="evidence" value="ECO:0007669"/>
    <property type="project" value="InterPro"/>
</dbReference>
<feature type="repeat" description="PPR" evidence="2">
    <location>
        <begin position="322"/>
        <end position="356"/>
    </location>
</feature>
<dbReference type="PANTHER" id="PTHR47926:SF455">
    <property type="entry name" value="PENTACOTRIPEPTIDE-REPEAT REGION OF PRORP DOMAIN-CONTAINING PROTEIN"/>
    <property type="match status" value="1"/>
</dbReference>
<accession>A0A8T2UP32</accession>
<feature type="repeat" description="PPR" evidence="2">
    <location>
        <begin position="208"/>
        <end position="242"/>
    </location>
</feature>
<dbReference type="GO" id="GO:0003723">
    <property type="term" value="F:RNA binding"/>
    <property type="evidence" value="ECO:0007669"/>
    <property type="project" value="InterPro"/>
</dbReference>
<dbReference type="PANTHER" id="PTHR47926">
    <property type="entry name" value="PENTATRICOPEPTIDE REPEAT-CONTAINING PROTEIN"/>
    <property type="match status" value="1"/>
</dbReference>
<dbReference type="OrthoDB" id="185373at2759"/>
<dbReference type="Pfam" id="PF01535">
    <property type="entry name" value="PPR"/>
    <property type="match status" value="4"/>
</dbReference>
<gene>
    <name evidence="3" type="ORF">KP509_06G051200</name>
</gene>
<dbReference type="Pfam" id="PF13041">
    <property type="entry name" value="PPR_2"/>
    <property type="match status" value="3"/>
</dbReference>
<dbReference type="AlphaFoldDB" id="A0A8T2UP32"/>
<dbReference type="InterPro" id="IPR011990">
    <property type="entry name" value="TPR-like_helical_dom_sf"/>
</dbReference>
<dbReference type="Proteomes" id="UP000825935">
    <property type="component" value="Chromosome 6"/>
</dbReference>